<keyword evidence="2" id="KW-0732">Signal</keyword>
<evidence type="ECO:0000259" key="3">
    <source>
        <dbReference type="Pfam" id="PF09375"/>
    </source>
</evidence>
<dbReference type="Proteomes" id="UP000823641">
    <property type="component" value="Unassembled WGS sequence"/>
</dbReference>
<dbReference type="PROSITE" id="PS51257">
    <property type="entry name" value="PROKAR_LIPOPROTEIN"/>
    <property type="match status" value="1"/>
</dbReference>
<dbReference type="Pfam" id="PF09375">
    <property type="entry name" value="Peptidase_M75"/>
    <property type="match status" value="2"/>
</dbReference>
<comment type="subcellular location">
    <subcellularLocation>
        <location evidence="1">Cell envelope</location>
    </subcellularLocation>
</comment>
<evidence type="ECO:0000256" key="2">
    <source>
        <dbReference type="ARBA" id="ARBA00022729"/>
    </source>
</evidence>
<protein>
    <recommendedName>
        <fullName evidence="3">Imelysin-like domain-containing protein</fullName>
    </recommendedName>
</protein>
<gene>
    <name evidence="4" type="ORF">IAA73_12195</name>
</gene>
<dbReference type="InterPro" id="IPR018976">
    <property type="entry name" value="Imelysin-like"/>
</dbReference>
<feature type="domain" description="Imelysin-like" evidence="3">
    <location>
        <begin position="29"/>
        <end position="244"/>
    </location>
</feature>
<dbReference type="Gene3D" id="1.20.1420.20">
    <property type="entry name" value="M75 peptidase, HXXE motif"/>
    <property type="match status" value="2"/>
</dbReference>
<dbReference type="EMBL" id="JADIMG010000111">
    <property type="protein sequence ID" value="MBO8461070.1"/>
    <property type="molecule type" value="Genomic_DNA"/>
</dbReference>
<sequence>MRSNSILAICAMALMFVSCEKNPTGPTGQDGKIQCSTDNYLNYVRVVSEVLANDALCVYALWEGTDNMSADDKVAAENAEFPELTAAGYGARFRNPNANDQSYPNQQACLFAMIDGCTDIATEVADAKIGEPYNNGDVYGVESWYSFNSFTDYDDNIISIENVFMGGPEETRQPANSLYAYLTAKGGEAQTAAEAVKTAIAYSHETLDAAAATGCFRDLVLNKKNGKSSAEVEDAMEAIGQLAEKLDNLKQYIPADETNAQDIIDNFVTVTVIPTYKSLKEEAALLSQKVANYSEEPTQDNLNAACEQWKKTRIPWEKSEAFLFGPVANQQIDPHLDSWPLSQINIKAILTSNLDWANEDGSSMGANTLGFHTLEYLLFSNGEPRSISDFISGDTVTLE</sequence>
<comment type="caution">
    <text evidence="4">The sequence shown here is derived from an EMBL/GenBank/DDBJ whole genome shotgun (WGS) entry which is preliminary data.</text>
</comment>
<accession>A0A9D9HW02</accession>
<dbReference type="GO" id="GO:0030313">
    <property type="term" value="C:cell envelope"/>
    <property type="evidence" value="ECO:0007669"/>
    <property type="project" value="UniProtKB-SubCell"/>
</dbReference>
<dbReference type="InterPro" id="IPR038352">
    <property type="entry name" value="Imelysin_sf"/>
</dbReference>
<proteinExistence type="predicted"/>
<reference evidence="4" key="1">
    <citation type="submission" date="2020-10" db="EMBL/GenBank/DDBJ databases">
        <authorList>
            <person name="Gilroy R."/>
        </authorList>
    </citation>
    <scope>NUCLEOTIDE SEQUENCE</scope>
    <source>
        <strain evidence="4">G3-3990</strain>
    </source>
</reference>
<evidence type="ECO:0000313" key="5">
    <source>
        <dbReference type="Proteomes" id="UP000823641"/>
    </source>
</evidence>
<organism evidence="4 5">
    <name type="scientific">Candidatus Gallipaludibacter merdavium</name>
    <dbReference type="NCBI Taxonomy" id="2840839"/>
    <lineage>
        <taxon>Bacteria</taxon>
        <taxon>Pseudomonadati</taxon>
        <taxon>Bacteroidota</taxon>
        <taxon>Bacteroidia</taxon>
        <taxon>Bacteroidales</taxon>
        <taxon>Candidatus Gallipaludibacter</taxon>
    </lineage>
</organism>
<evidence type="ECO:0000313" key="4">
    <source>
        <dbReference type="EMBL" id="MBO8461070.1"/>
    </source>
</evidence>
<dbReference type="AlphaFoldDB" id="A0A9D9HW02"/>
<reference evidence="4" key="2">
    <citation type="journal article" date="2021" name="PeerJ">
        <title>Extensive microbial diversity within the chicken gut microbiome revealed by metagenomics and culture.</title>
        <authorList>
            <person name="Gilroy R."/>
            <person name="Ravi A."/>
            <person name="Getino M."/>
            <person name="Pursley I."/>
            <person name="Horton D.L."/>
            <person name="Alikhan N.F."/>
            <person name="Baker D."/>
            <person name="Gharbi K."/>
            <person name="Hall N."/>
            <person name="Watson M."/>
            <person name="Adriaenssens E.M."/>
            <person name="Foster-Nyarko E."/>
            <person name="Jarju S."/>
            <person name="Secka A."/>
            <person name="Antonio M."/>
            <person name="Oren A."/>
            <person name="Chaudhuri R.R."/>
            <person name="La Ragione R."/>
            <person name="Hildebrand F."/>
            <person name="Pallen M.J."/>
        </authorList>
    </citation>
    <scope>NUCLEOTIDE SEQUENCE</scope>
    <source>
        <strain evidence="4">G3-3990</strain>
    </source>
</reference>
<evidence type="ECO:0000256" key="1">
    <source>
        <dbReference type="ARBA" id="ARBA00004196"/>
    </source>
</evidence>
<feature type="domain" description="Imelysin-like" evidence="3">
    <location>
        <begin position="273"/>
        <end position="390"/>
    </location>
</feature>
<name>A0A9D9HW02_9BACT</name>